<dbReference type="InterPro" id="IPR029787">
    <property type="entry name" value="Nucleotide_cyclase"/>
</dbReference>
<feature type="domain" description="EAL" evidence="3">
    <location>
        <begin position="459"/>
        <end position="705"/>
    </location>
</feature>
<evidence type="ECO:0000259" key="3">
    <source>
        <dbReference type="PROSITE" id="PS50883"/>
    </source>
</evidence>
<dbReference type="SUPFAM" id="SSF141868">
    <property type="entry name" value="EAL domain-like"/>
    <property type="match status" value="1"/>
</dbReference>
<proteinExistence type="predicted"/>
<dbReference type="Pfam" id="PF00989">
    <property type="entry name" value="PAS"/>
    <property type="match status" value="1"/>
</dbReference>
<dbReference type="PROSITE" id="PS50112">
    <property type="entry name" value="PAS"/>
    <property type="match status" value="1"/>
</dbReference>
<name>A0ABW5GD72_9PSEU</name>
<feature type="domain" description="GGDEF" evidence="4">
    <location>
        <begin position="316"/>
        <end position="450"/>
    </location>
</feature>
<dbReference type="InterPro" id="IPR000160">
    <property type="entry name" value="GGDEF_dom"/>
</dbReference>
<dbReference type="EMBL" id="JBHUKU010000002">
    <property type="protein sequence ID" value="MFD2457845.1"/>
    <property type="molecule type" value="Genomic_DNA"/>
</dbReference>
<dbReference type="InterPro" id="IPR035919">
    <property type="entry name" value="EAL_sf"/>
</dbReference>
<dbReference type="RefSeq" id="WP_345389578.1">
    <property type="nucleotide sequence ID" value="NZ_BAABHG010000003.1"/>
</dbReference>
<dbReference type="SUPFAM" id="SSF55785">
    <property type="entry name" value="PYP-like sensor domain (PAS domain)"/>
    <property type="match status" value="1"/>
</dbReference>
<evidence type="ECO:0000313" key="6">
    <source>
        <dbReference type="Proteomes" id="UP001597419"/>
    </source>
</evidence>
<dbReference type="Pfam" id="PF00990">
    <property type="entry name" value="GGDEF"/>
    <property type="match status" value="1"/>
</dbReference>
<comment type="caution">
    <text evidence="5">The sequence shown here is derived from an EMBL/GenBank/DDBJ whole genome shotgun (WGS) entry which is preliminary data.</text>
</comment>
<dbReference type="CDD" id="cd01949">
    <property type="entry name" value="GGDEF"/>
    <property type="match status" value="1"/>
</dbReference>
<dbReference type="NCBIfam" id="TIGR00229">
    <property type="entry name" value="sensory_box"/>
    <property type="match status" value="1"/>
</dbReference>
<evidence type="ECO:0000259" key="4">
    <source>
        <dbReference type="PROSITE" id="PS50887"/>
    </source>
</evidence>
<dbReference type="PROSITE" id="PS50113">
    <property type="entry name" value="PAC"/>
    <property type="match status" value="1"/>
</dbReference>
<sequence>MSEPSRGHHLPPTPPDHRRARAVLARKWAYLLSGVVVVPLSAEDLGRELGGRLDRLCSALTAEPFTTEPFERAGEQLVALGYLGEPGLRCTVDVLGKGFLALPEFASAHRFAERVVLGLGALACGFLAGSQRVVLEQQETMHLTLLKAVRDAKWNLRESEARFDEVVTSSSSGVMIVDLDGQVARANAAIGEMLGYTQAELTGAALLDLVHPDSAPVLRDAMRALREGGRDRVRQSQRLLRKDGDLARISLTLSLLRGADDESGHFVTVVEDGTELMLLQSELSRQALHDVLTGLPNRQYFTSNLENALRRADPAHGTTMYHLGIDAFDMLCNSLGRRAGERVLVHIAQRLKAVLAREKAMIARFDGDEFAILVENTEATPGVAELVAAIRDELTEPTYVDGRGLAVSASIGVVHRPPPTVDPAELLRTADLTLRRAAAGRRGQWELYDPARDTAERSERTLAVSMPGAWEHGEIDVRYRPVARLADGGTAGVEALLRWAPEGLDPLPHKHCVQLAEQTGLSLPLGEWLLRTAGGQIAWWRQRNGFEHPLLLGLTAHQACDGELTSRVHRVLADVGLRPEQLMLGVPAGTLPVDEAADNLTVLADMGVRTMLDDFDLGPAGLAAAADLPVTAVRVRPALTARLTPDSPLANALLPLVRQAGVTVVVDGIEDEARARWWREAGAEFATGDFFGTAGLAEETVTHFN</sequence>
<dbReference type="InterPro" id="IPR001633">
    <property type="entry name" value="EAL_dom"/>
</dbReference>
<dbReference type="SMART" id="SM00052">
    <property type="entry name" value="EAL"/>
    <property type="match status" value="1"/>
</dbReference>
<dbReference type="PANTHER" id="PTHR44757:SF2">
    <property type="entry name" value="BIOFILM ARCHITECTURE MAINTENANCE PROTEIN MBAA"/>
    <property type="match status" value="1"/>
</dbReference>
<dbReference type="SMART" id="SM00091">
    <property type="entry name" value="PAS"/>
    <property type="match status" value="1"/>
</dbReference>
<dbReference type="Gene3D" id="3.30.450.20">
    <property type="entry name" value="PAS domain"/>
    <property type="match status" value="1"/>
</dbReference>
<evidence type="ECO:0000259" key="1">
    <source>
        <dbReference type="PROSITE" id="PS50112"/>
    </source>
</evidence>
<accession>A0ABW5GD72</accession>
<protein>
    <submittedName>
        <fullName evidence="5">Bifunctional diguanylate cyclase/phosphodiesterase</fullName>
    </submittedName>
</protein>
<dbReference type="Proteomes" id="UP001597419">
    <property type="component" value="Unassembled WGS sequence"/>
</dbReference>
<evidence type="ECO:0000259" key="2">
    <source>
        <dbReference type="PROSITE" id="PS50113"/>
    </source>
</evidence>
<evidence type="ECO:0000313" key="5">
    <source>
        <dbReference type="EMBL" id="MFD2457845.1"/>
    </source>
</evidence>
<dbReference type="InterPro" id="IPR000014">
    <property type="entry name" value="PAS"/>
</dbReference>
<dbReference type="InterPro" id="IPR043128">
    <property type="entry name" value="Rev_trsase/Diguanyl_cyclase"/>
</dbReference>
<dbReference type="CDD" id="cd00130">
    <property type="entry name" value="PAS"/>
    <property type="match status" value="1"/>
</dbReference>
<dbReference type="Gene3D" id="3.20.20.450">
    <property type="entry name" value="EAL domain"/>
    <property type="match status" value="1"/>
</dbReference>
<dbReference type="NCBIfam" id="TIGR00254">
    <property type="entry name" value="GGDEF"/>
    <property type="match status" value="1"/>
</dbReference>
<feature type="domain" description="PAS" evidence="1">
    <location>
        <begin position="159"/>
        <end position="229"/>
    </location>
</feature>
<dbReference type="InterPro" id="IPR052155">
    <property type="entry name" value="Biofilm_reg_signaling"/>
</dbReference>
<dbReference type="SUPFAM" id="SSF55073">
    <property type="entry name" value="Nucleotide cyclase"/>
    <property type="match status" value="1"/>
</dbReference>
<dbReference type="Pfam" id="PF00563">
    <property type="entry name" value="EAL"/>
    <property type="match status" value="1"/>
</dbReference>
<dbReference type="InterPro" id="IPR035965">
    <property type="entry name" value="PAS-like_dom_sf"/>
</dbReference>
<gene>
    <name evidence="5" type="ORF">ACFSYJ_04510</name>
</gene>
<dbReference type="PANTHER" id="PTHR44757">
    <property type="entry name" value="DIGUANYLATE CYCLASE DGCP"/>
    <property type="match status" value="1"/>
</dbReference>
<dbReference type="CDD" id="cd01948">
    <property type="entry name" value="EAL"/>
    <property type="match status" value="1"/>
</dbReference>
<feature type="domain" description="PAC" evidence="2">
    <location>
        <begin position="233"/>
        <end position="285"/>
    </location>
</feature>
<dbReference type="InterPro" id="IPR000700">
    <property type="entry name" value="PAS-assoc_C"/>
</dbReference>
<dbReference type="PROSITE" id="PS50883">
    <property type="entry name" value="EAL"/>
    <property type="match status" value="1"/>
</dbReference>
<dbReference type="InterPro" id="IPR013767">
    <property type="entry name" value="PAS_fold"/>
</dbReference>
<dbReference type="SMART" id="SM00267">
    <property type="entry name" value="GGDEF"/>
    <property type="match status" value="1"/>
</dbReference>
<organism evidence="5 6">
    <name type="scientific">Amycolatopsis samaneae</name>
    <dbReference type="NCBI Taxonomy" id="664691"/>
    <lineage>
        <taxon>Bacteria</taxon>
        <taxon>Bacillati</taxon>
        <taxon>Actinomycetota</taxon>
        <taxon>Actinomycetes</taxon>
        <taxon>Pseudonocardiales</taxon>
        <taxon>Pseudonocardiaceae</taxon>
        <taxon>Amycolatopsis</taxon>
    </lineage>
</organism>
<dbReference type="Gene3D" id="3.30.70.270">
    <property type="match status" value="1"/>
</dbReference>
<reference evidence="6" key="1">
    <citation type="journal article" date="2019" name="Int. J. Syst. Evol. Microbiol.">
        <title>The Global Catalogue of Microorganisms (GCM) 10K type strain sequencing project: providing services to taxonomists for standard genome sequencing and annotation.</title>
        <authorList>
            <consortium name="The Broad Institute Genomics Platform"/>
            <consortium name="The Broad Institute Genome Sequencing Center for Infectious Disease"/>
            <person name="Wu L."/>
            <person name="Ma J."/>
        </authorList>
    </citation>
    <scope>NUCLEOTIDE SEQUENCE [LARGE SCALE GENOMIC DNA]</scope>
    <source>
        <strain evidence="6">CGMCC 4.7643</strain>
    </source>
</reference>
<dbReference type="PROSITE" id="PS50887">
    <property type="entry name" value="GGDEF"/>
    <property type="match status" value="1"/>
</dbReference>
<keyword evidence="6" id="KW-1185">Reference proteome</keyword>